<evidence type="ECO:0000313" key="1">
    <source>
        <dbReference type="EMBL" id="WOL16809.1"/>
    </source>
</evidence>
<reference evidence="1 2" key="1">
    <citation type="submission" date="2023-10" db="EMBL/GenBank/DDBJ databases">
        <title>Chromosome-scale genome assembly provides insights into flower coloration mechanisms of Canna indica.</title>
        <authorList>
            <person name="Li C."/>
        </authorList>
    </citation>
    <scope>NUCLEOTIDE SEQUENCE [LARGE SCALE GENOMIC DNA]</scope>
    <source>
        <tissue evidence="1">Flower</tissue>
    </source>
</reference>
<protein>
    <submittedName>
        <fullName evidence="1">Uncharacterized protein</fullName>
    </submittedName>
</protein>
<keyword evidence="2" id="KW-1185">Reference proteome</keyword>
<proteinExistence type="predicted"/>
<accession>A0AAQ3KY01</accession>
<organism evidence="1 2">
    <name type="scientific">Canna indica</name>
    <name type="common">Indian-shot</name>
    <dbReference type="NCBI Taxonomy" id="4628"/>
    <lineage>
        <taxon>Eukaryota</taxon>
        <taxon>Viridiplantae</taxon>
        <taxon>Streptophyta</taxon>
        <taxon>Embryophyta</taxon>
        <taxon>Tracheophyta</taxon>
        <taxon>Spermatophyta</taxon>
        <taxon>Magnoliopsida</taxon>
        <taxon>Liliopsida</taxon>
        <taxon>Zingiberales</taxon>
        <taxon>Cannaceae</taxon>
        <taxon>Canna</taxon>
    </lineage>
</organism>
<sequence length="139" mass="15351">MKRLRKSPFPLPQFNLIGTSNACEHASTAPEPHLLRQAAAGGPLRREGLPGEVLQRAVPPMALDVVLLAEAPELDRRRAEELVGVGHAEPLRGTRRERAVVLARPSSLDRSVDVWDQSFHCCLLCLIRRNGGRRGKLLI</sequence>
<name>A0AAQ3KY01_9LILI</name>
<dbReference type="Proteomes" id="UP001327560">
    <property type="component" value="Chromosome 8"/>
</dbReference>
<gene>
    <name evidence="1" type="ORF">Cni_G25597</name>
</gene>
<evidence type="ECO:0000313" key="2">
    <source>
        <dbReference type="Proteomes" id="UP001327560"/>
    </source>
</evidence>
<dbReference type="AlphaFoldDB" id="A0AAQ3KY01"/>
<dbReference type="EMBL" id="CP136897">
    <property type="protein sequence ID" value="WOL16809.1"/>
    <property type="molecule type" value="Genomic_DNA"/>
</dbReference>